<protein>
    <submittedName>
        <fullName evidence="2">2-hydroxyacyl-CoA dehydratase</fullName>
    </submittedName>
</protein>
<dbReference type="Gene3D" id="3.40.50.11890">
    <property type="match status" value="1"/>
</dbReference>
<dbReference type="InterPro" id="IPR010327">
    <property type="entry name" value="FldB/FldC_alpha/beta"/>
</dbReference>
<proteinExistence type="inferred from homology"/>
<comment type="similarity">
    <text evidence="1">Belongs to the FldB/FldC dehydratase alpha/beta subunit family.</text>
</comment>
<dbReference type="EMBL" id="QZKU01000103">
    <property type="protein sequence ID" value="RJP18300.1"/>
    <property type="molecule type" value="Genomic_DNA"/>
</dbReference>
<dbReference type="Pfam" id="PF06050">
    <property type="entry name" value="HGD-D"/>
    <property type="match status" value="1"/>
</dbReference>
<dbReference type="PANTHER" id="PTHR30548">
    <property type="entry name" value="2-HYDROXYGLUTARYL-COA DEHYDRATASE, D-COMPONENT-RELATED"/>
    <property type="match status" value="1"/>
</dbReference>
<name>A0A3A4NMB2_ABYX5</name>
<reference evidence="2 3" key="1">
    <citation type="journal article" date="2017" name="ISME J.">
        <title>Energy and carbon metabolisms in a deep terrestrial subsurface fluid microbial community.</title>
        <authorList>
            <person name="Momper L."/>
            <person name="Jungbluth S.P."/>
            <person name="Lee M.D."/>
            <person name="Amend J.P."/>
        </authorList>
    </citation>
    <scope>NUCLEOTIDE SEQUENCE [LARGE SCALE GENOMIC DNA]</scope>
    <source>
        <strain evidence="2">SURF_5</strain>
    </source>
</reference>
<sequence>MDTPEDMPQIFRLMLEKNEDAGVDPNALQGTLMRSMSFARLLYDAFASGKPVVWINVFVPPELIFACGCTPFWMDGAGGFSGWVDLREAFERADTFLPSRDTCTFLRAAIGGVFTGMFPPPDIVVCTSHLCESSPKIGQMTARHFKKDFHSLDVPASLSGGAAGAVDYVARQIERLARRLSHLAGIDVDIDRLRLALSLSNQTRAHFVSVAENRKHIPACATGSQFIGMSLIYPWGTDDGVAIAQAFDEELWRRLSKKFSAVEGGEKNRLMWIHLRPVFETDIMNYVERELRSVVAIDVLGEIWWPELDLDDPFRALAVKMLSNPELQPMEAKIKRLIDLVRSYSVDGVVHFLHWGCRWNYGQNILFKHALAEAGVPLLALDGDAVDRRAAPYGQMVTRLEAFLELLETGGARRRT</sequence>
<dbReference type="AlphaFoldDB" id="A0A3A4NMB2"/>
<evidence type="ECO:0000313" key="2">
    <source>
        <dbReference type="EMBL" id="RJP18300.1"/>
    </source>
</evidence>
<accession>A0A3A4NMB2</accession>
<organism evidence="2 3">
    <name type="scientific">Abyssobacteria bacterium (strain SURF_5)</name>
    <dbReference type="NCBI Taxonomy" id="2093360"/>
    <lineage>
        <taxon>Bacteria</taxon>
        <taxon>Pseudomonadati</taxon>
        <taxon>Candidatus Hydrogenedentota</taxon>
        <taxon>Candidatus Abyssobacteria</taxon>
    </lineage>
</organism>
<gene>
    <name evidence="2" type="ORF">C4520_14690</name>
</gene>
<evidence type="ECO:0000313" key="3">
    <source>
        <dbReference type="Proteomes" id="UP000265882"/>
    </source>
</evidence>
<dbReference type="PANTHER" id="PTHR30548:SF2">
    <property type="entry name" value="2-HYDROXYACYL-COA DEHYDRATASE,D-COMPONENT"/>
    <property type="match status" value="1"/>
</dbReference>
<dbReference type="Proteomes" id="UP000265882">
    <property type="component" value="Unassembled WGS sequence"/>
</dbReference>
<dbReference type="Gene3D" id="3.40.50.11900">
    <property type="match status" value="1"/>
</dbReference>
<evidence type="ECO:0000256" key="1">
    <source>
        <dbReference type="ARBA" id="ARBA00005806"/>
    </source>
</evidence>
<comment type="caution">
    <text evidence="2">The sequence shown here is derived from an EMBL/GenBank/DDBJ whole genome shotgun (WGS) entry which is preliminary data.</text>
</comment>